<keyword evidence="3" id="KW-1185">Reference proteome</keyword>
<name>A0ABS3JWL0_9HYPH</name>
<dbReference type="Proteomes" id="UP000718278">
    <property type="component" value="Unassembled WGS sequence"/>
</dbReference>
<evidence type="ECO:0000313" key="3">
    <source>
        <dbReference type="Proteomes" id="UP000718278"/>
    </source>
</evidence>
<protein>
    <recommendedName>
        <fullName evidence="1">Hda lid domain-containing protein</fullName>
    </recommendedName>
</protein>
<proteinExistence type="predicted"/>
<accession>A0ABS3JWL0</accession>
<reference evidence="2 3" key="1">
    <citation type="submission" date="2020-10" db="EMBL/GenBank/DDBJ databases">
        <title>Genomic characterization of underground lake bacteria from Wind Cave National Park: Insight into the archetypical LuxI/LuxR and identification of LuxR solos.</title>
        <authorList>
            <person name="Wengert P.C."/>
            <person name="Savka M.A."/>
        </authorList>
    </citation>
    <scope>NUCLEOTIDE SEQUENCE [LARGE SCALE GENOMIC DNA]</scope>
    <source>
        <strain evidence="2 3">SD316</strain>
    </source>
</reference>
<evidence type="ECO:0000259" key="1">
    <source>
        <dbReference type="Pfam" id="PF22688"/>
    </source>
</evidence>
<gene>
    <name evidence="2" type="ORF">IPV26_05015</name>
</gene>
<dbReference type="Pfam" id="PF22688">
    <property type="entry name" value="Hda_lid"/>
    <property type="match status" value="1"/>
</dbReference>
<dbReference type="PANTHER" id="PTHR30050:SF5">
    <property type="entry name" value="DNAA REGULATORY INACTIVATOR HDA"/>
    <property type="match status" value="1"/>
</dbReference>
<dbReference type="RefSeq" id="WP_181152067.1">
    <property type="nucleotide sequence ID" value="NZ_JADIJS010000001.1"/>
</dbReference>
<organism evidence="2 3">
    <name type="scientific">Brucella pituitosa</name>
    <dbReference type="NCBI Taxonomy" id="571256"/>
    <lineage>
        <taxon>Bacteria</taxon>
        <taxon>Pseudomonadati</taxon>
        <taxon>Pseudomonadota</taxon>
        <taxon>Alphaproteobacteria</taxon>
        <taxon>Hyphomicrobiales</taxon>
        <taxon>Brucellaceae</taxon>
        <taxon>Brucella/Ochrobactrum group</taxon>
        <taxon>Brucella</taxon>
    </lineage>
</organism>
<dbReference type="InterPro" id="IPR027417">
    <property type="entry name" value="P-loop_NTPase"/>
</dbReference>
<feature type="domain" description="Hda lid" evidence="1">
    <location>
        <begin position="177"/>
        <end position="226"/>
    </location>
</feature>
<dbReference type="Gene3D" id="3.40.50.300">
    <property type="entry name" value="P-loop containing nucleotide triphosphate hydrolases"/>
    <property type="match status" value="1"/>
</dbReference>
<dbReference type="EMBL" id="JADIJS010000001">
    <property type="protein sequence ID" value="MBO1039027.1"/>
    <property type="molecule type" value="Genomic_DNA"/>
</dbReference>
<evidence type="ECO:0000313" key="2">
    <source>
        <dbReference type="EMBL" id="MBO1039027.1"/>
    </source>
</evidence>
<dbReference type="GeneID" id="301931334"/>
<sequence length="236" mass="25343">MEAAMSDAPRQIPLALEHQPGYHREDIMVTGSNRAAVDLIDRWPNWVAPVVILAGPTGAGKTHLAEVWRAATGALLANPKAISDEVVTGAAEYPVLIDNIGGAPFDETGLFHLINSVRQNAALGPGPSLLMTSRLLPANWKVKLPDLASRLKAATVVEIAEPDDMLLGGVIHKLFADRQISVEPHVVSYLVSRIERSLLSAIQIVDRLDRAALEQKTRITRTLAAQVLSEAGHGEG</sequence>
<dbReference type="InterPro" id="IPR055199">
    <property type="entry name" value="Hda_lid"/>
</dbReference>
<dbReference type="NCBIfam" id="NF006571">
    <property type="entry name" value="PRK09087.1"/>
    <property type="match status" value="1"/>
</dbReference>
<dbReference type="PANTHER" id="PTHR30050">
    <property type="entry name" value="CHROMOSOMAL REPLICATION INITIATOR PROTEIN DNAA"/>
    <property type="match status" value="1"/>
</dbReference>
<comment type="caution">
    <text evidence="2">The sequence shown here is derived from an EMBL/GenBank/DDBJ whole genome shotgun (WGS) entry which is preliminary data.</text>
</comment>
<dbReference type="Gene3D" id="1.10.8.60">
    <property type="match status" value="1"/>
</dbReference>
<dbReference type="SUPFAM" id="SSF52540">
    <property type="entry name" value="P-loop containing nucleoside triphosphate hydrolases"/>
    <property type="match status" value="1"/>
</dbReference>